<evidence type="ECO:0000256" key="1">
    <source>
        <dbReference type="ARBA" id="ARBA00022737"/>
    </source>
</evidence>
<dbReference type="Gene3D" id="1.25.40.10">
    <property type="entry name" value="Tetratricopeptide repeat domain"/>
    <property type="match status" value="3"/>
</dbReference>
<evidence type="ECO:0000313" key="4">
    <source>
        <dbReference type="EMBL" id="MFD2907220.1"/>
    </source>
</evidence>
<evidence type="ECO:0000256" key="3">
    <source>
        <dbReference type="PROSITE-ProRule" id="PRU00339"/>
    </source>
</evidence>
<dbReference type="PANTHER" id="PTHR45586">
    <property type="entry name" value="TPR REPEAT-CONTAINING PROTEIN PA4667"/>
    <property type="match status" value="1"/>
</dbReference>
<name>A0ABW5Z4D9_9FLAO</name>
<dbReference type="InterPro" id="IPR011990">
    <property type="entry name" value="TPR-like_helical_dom_sf"/>
</dbReference>
<gene>
    <name evidence="4" type="ORF">ACFSX9_00585</name>
</gene>
<dbReference type="PANTHER" id="PTHR45586:SF1">
    <property type="entry name" value="LIPOPOLYSACCHARIDE ASSEMBLY PROTEIN B"/>
    <property type="match status" value="1"/>
</dbReference>
<comment type="caution">
    <text evidence="4">The sequence shown here is derived from an EMBL/GenBank/DDBJ whole genome shotgun (WGS) entry which is preliminary data.</text>
</comment>
<dbReference type="SUPFAM" id="SSF48452">
    <property type="entry name" value="TPR-like"/>
    <property type="match status" value="1"/>
</dbReference>
<evidence type="ECO:0000313" key="5">
    <source>
        <dbReference type="Proteomes" id="UP001597549"/>
    </source>
</evidence>
<dbReference type="EMBL" id="JBHUOL010000003">
    <property type="protein sequence ID" value="MFD2907220.1"/>
    <property type="molecule type" value="Genomic_DNA"/>
</dbReference>
<keyword evidence="1" id="KW-0677">Repeat</keyword>
<dbReference type="PROSITE" id="PS50005">
    <property type="entry name" value="TPR"/>
    <property type="match status" value="1"/>
</dbReference>
<accession>A0ABW5Z4D9</accession>
<sequence>MKKIIIVFLLSFTSIAIGQINSKKYFDESKKLFVEKKYDVALTTINNALITDSLNRSYLIHKINILFNASKCNDAMKVLNKVYEINNEKVDDEIMVFFTALYDCLDEKEKATKILKYYIDDKKYQNDEMIINLGQRLMNEEDYENASLYYKKYVLLKPNDIDAIIDLTRILYTFKNSYEAIKEISIGLKNNKNNVRLFTYLASCYHNNKDYNKALEIENQIIELEYKAEHIASRSMLYELLDQKDKAYEDNKIIMSLVNCNLDYSLKAIEYEFKNKLYENVIKNSYKIIECDIKNEKIVLDGLYTSLFFLNDTKKAEFYLDKKIALNPSNFNPYYIKSNILLKNKQFENVLKFLDLSLKTSDIDSSDIVNIHFLKLSYFLLSEKYEEFKNYFNSSGIKSLNNNLNFTFSESSGNDKTEFILDFDKNKGIINSKLIIPTKIIKLLQNEYRLKIELTK</sequence>
<feature type="repeat" description="TPR" evidence="3">
    <location>
        <begin position="127"/>
        <end position="160"/>
    </location>
</feature>
<dbReference type="InterPro" id="IPR051012">
    <property type="entry name" value="CellSynth/LPSAsmb/PSIAsmb"/>
</dbReference>
<dbReference type="RefSeq" id="WP_379803082.1">
    <property type="nucleotide sequence ID" value="NZ_JBHUOL010000003.1"/>
</dbReference>
<protein>
    <submittedName>
        <fullName evidence="4">Tetratricopeptide repeat protein</fullName>
    </submittedName>
</protein>
<proteinExistence type="predicted"/>
<keyword evidence="2 3" id="KW-0802">TPR repeat</keyword>
<evidence type="ECO:0000256" key="2">
    <source>
        <dbReference type="ARBA" id="ARBA00022803"/>
    </source>
</evidence>
<dbReference type="Proteomes" id="UP001597549">
    <property type="component" value="Unassembled WGS sequence"/>
</dbReference>
<organism evidence="4 5">
    <name type="scientific">Flavobacterium ardleyense</name>
    <dbReference type="NCBI Taxonomy" id="2038737"/>
    <lineage>
        <taxon>Bacteria</taxon>
        <taxon>Pseudomonadati</taxon>
        <taxon>Bacteroidota</taxon>
        <taxon>Flavobacteriia</taxon>
        <taxon>Flavobacteriales</taxon>
        <taxon>Flavobacteriaceae</taxon>
        <taxon>Flavobacterium</taxon>
    </lineage>
</organism>
<dbReference type="InterPro" id="IPR019734">
    <property type="entry name" value="TPR_rpt"/>
</dbReference>
<keyword evidence="5" id="KW-1185">Reference proteome</keyword>
<reference evidence="5" key="1">
    <citation type="journal article" date="2019" name="Int. J. Syst. Evol. Microbiol.">
        <title>The Global Catalogue of Microorganisms (GCM) 10K type strain sequencing project: providing services to taxonomists for standard genome sequencing and annotation.</title>
        <authorList>
            <consortium name="The Broad Institute Genomics Platform"/>
            <consortium name="The Broad Institute Genome Sequencing Center for Infectious Disease"/>
            <person name="Wu L."/>
            <person name="Ma J."/>
        </authorList>
    </citation>
    <scope>NUCLEOTIDE SEQUENCE [LARGE SCALE GENOMIC DNA]</scope>
    <source>
        <strain evidence="5">KCTC 52644</strain>
    </source>
</reference>